<evidence type="ECO:0008006" key="3">
    <source>
        <dbReference type="Google" id="ProtNLM"/>
    </source>
</evidence>
<gene>
    <name evidence="1" type="ORF">C8D74_102159</name>
</gene>
<dbReference type="AlphaFoldDB" id="A0A4V3GR17"/>
<protein>
    <recommendedName>
        <fullName evidence="3">Outer membrane protein with beta-barrel domain</fullName>
    </recommendedName>
</protein>
<evidence type="ECO:0000313" key="1">
    <source>
        <dbReference type="EMBL" id="TDX17213.1"/>
    </source>
</evidence>
<dbReference type="RefSeq" id="WP_103877370.1">
    <property type="nucleotide sequence ID" value="NZ_SODZ01000002.1"/>
</dbReference>
<sequence length="226" mass="25171">MKKLVISLLVIFTVGLSVFSVSFLTPEAGVIEEGFIYIDTFNPAWGLRWSLFGFMETGVSQVNNGAYIKGGFNELNGVPVKFSLGYSNTFNNQSSVFSALGYDADFIYFDFGAIYYEETAWGVNSNDHMISRNFGAFAKTSVNIIKEDSSDSYLNIEGAIGFNDDFSIENYMVSFYGVQDFKNKIWIFDGLNLYAGLSFQNEISSPIALIEDINIVLGLATRIKVF</sequence>
<dbReference type="EMBL" id="SODZ01000002">
    <property type="protein sequence ID" value="TDX17213.1"/>
    <property type="molecule type" value="Genomic_DNA"/>
</dbReference>
<keyword evidence="2" id="KW-1185">Reference proteome</keyword>
<name>A0A4V3GR17_9BACT</name>
<evidence type="ECO:0000313" key="2">
    <source>
        <dbReference type="Proteomes" id="UP000294817"/>
    </source>
</evidence>
<accession>A0A4V3GR17</accession>
<reference evidence="1 2" key="1">
    <citation type="submission" date="2019-03" db="EMBL/GenBank/DDBJ databases">
        <title>Genomic Encyclopedia of Type Strains, Phase IV (KMG-IV): sequencing the most valuable type-strain genomes for metagenomic binning, comparative biology and taxonomic classification.</title>
        <authorList>
            <person name="Goeker M."/>
        </authorList>
    </citation>
    <scope>NUCLEOTIDE SEQUENCE [LARGE SCALE GENOMIC DNA]</scope>
    <source>
        <strain evidence="1 2">DSM 13575</strain>
    </source>
</reference>
<proteinExistence type="predicted"/>
<comment type="caution">
    <text evidence="1">The sequence shown here is derived from an EMBL/GenBank/DDBJ whole genome shotgun (WGS) entry which is preliminary data.</text>
</comment>
<dbReference type="Proteomes" id="UP000294817">
    <property type="component" value="Unassembled WGS sequence"/>
</dbReference>
<organism evidence="1 2">
    <name type="scientific">Petrotoga sibirica</name>
    <dbReference type="NCBI Taxonomy" id="156202"/>
    <lineage>
        <taxon>Bacteria</taxon>
        <taxon>Thermotogati</taxon>
        <taxon>Thermotogota</taxon>
        <taxon>Thermotogae</taxon>
        <taxon>Petrotogales</taxon>
        <taxon>Petrotogaceae</taxon>
        <taxon>Petrotoga</taxon>
    </lineage>
</organism>